<keyword evidence="2" id="KW-1185">Reference proteome</keyword>
<protein>
    <submittedName>
        <fullName evidence="1">Uncharacterized protein</fullName>
    </submittedName>
</protein>
<evidence type="ECO:0000313" key="1">
    <source>
        <dbReference type="EMBL" id="GHB31276.1"/>
    </source>
</evidence>
<reference evidence="2" key="1">
    <citation type="journal article" date="2019" name="Int. J. Syst. Evol. Microbiol.">
        <title>The Global Catalogue of Microorganisms (GCM) 10K type strain sequencing project: providing services to taxonomists for standard genome sequencing and annotation.</title>
        <authorList>
            <consortium name="The Broad Institute Genomics Platform"/>
            <consortium name="The Broad Institute Genome Sequencing Center for Infectious Disease"/>
            <person name="Wu L."/>
            <person name="Ma J."/>
        </authorList>
    </citation>
    <scope>NUCLEOTIDE SEQUENCE [LARGE SCALE GENOMIC DNA]</scope>
    <source>
        <strain evidence="2">KCTC 12861</strain>
    </source>
</reference>
<evidence type="ECO:0000313" key="2">
    <source>
        <dbReference type="Proteomes" id="UP000637980"/>
    </source>
</evidence>
<sequence>MAHHKFHVKVMPLKHSGSGRVMIKYNRRDGAQENERVIITKNKKARCTAVVWGHEEAEDVIKLDVDLLTKLDLNEGDEVYLWVDRASFRGRLKSYVYEGLWFLGELPGILLLWR</sequence>
<gene>
    <name evidence="1" type="ORF">GCM10007094_19740</name>
</gene>
<dbReference type="EMBL" id="BMXE01000003">
    <property type="protein sequence ID" value="GHB31276.1"/>
    <property type="molecule type" value="Genomic_DNA"/>
</dbReference>
<name>A0ABQ3EA63_9HYPH</name>
<proteinExistence type="predicted"/>
<organism evidence="1 2">
    <name type="scientific">Pseudovibrio japonicus</name>
    <dbReference type="NCBI Taxonomy" id="366534"/>
    <lineage>
        <taxon>Bacteria</taxon>
        <taxon>Pseudomonadati</taxon>
        <taxon>Pseudomonadota</taxon>
        <taxon>Alphaproteobacteria</taxon>
        <taxon>Hyphomicrobiales</taxon>
        <taxon>Stappiaceae</taxon>
        <taxon>Pseudovibrio</taxon>
    </lineage>
</organism>
<accession>A0ABQ3EA63</accession>
<comment type="caution">
    <text evidence="1">The sequence shown here is derived from an EMBL/GenBank/DDBJ whole genome shotgun (WGS) entry which is preliminary data.</text>
</comment>
<dbReference type="Proteomes" id="UP000637980">
    <property type="component" value="Unassembled WGS sequence"/>
</dbReference>